<protein>
    <recommendedName>
        <fullName evidence="1">F-box domain-containing protein</fullName>
    </recommendedName>
</protein>
<accession>A0ABU6UM99</accession>
<comment type="caution">
    <text evidence="2">The sequence shown here is derived from an EMBL/GenBank/DDBJ whole genome shotgun (WGS) entry which is preliminary data.</text>
</comment>
<dbReference type="InterPro" id="IPR001810">
    <property type="entry name" value="F-box_dom"/>
</dbReference>
<evidence type="ECO:0000259" key="1">
    <source>
        <dbReference type="Pfam" id="PF00646"/>
    </source>
</evidence>
<name>A0ABU6UM99_9FABA</name>
<dbReference type="SUPFAM" id="SSF81383">
    <property type="entry name" value="F-box domain"/>
    <property type="match status" value="1"/>
</dbReference>
<evidence type="ECO:0000313" key="3">
    <source>
        <dbReference type="Proteomes" id="UP001341840"/>
    </source>
</evidence>
<keyword evidence="3" id="KW-1185">Reference proteome</keyword>
<feature type="domain" description="F-box" evidence="1">
    <location>
        <begin position="46"/>
        <end position="82"/>
    </location>
</feature>
<dbReference type="InterPro" id="IPR036047">
    <property type="entry name" value="F-box-like_dom_sf"/>
</dbReference>
<sequence>MKYQFLKTTLPLSICWKWIVEFIQSLFGSSHSSSSLPPTLPRPIVLCNDVIFDIFLHLPPQALPRFSCLNKQSNSMINSPLFQTMYWNQKLRLPHLSAIVYYQRKLNNRIGFALTIKDYDKRMDKSEFHKHRQVPQFRFPSKSYTRLLQWAESMLQHHEMGVNGNQRDQNCNLKNIEM</sequence>
<reference evidence="2 3" key="1">
    <citation type="journal article" date="2023" name="Plants (Basel)">
        <title>Bridging the Gap: Combining Genomics and Transcriptomics Approaches to Understand Stylosanthes scabra, an Orphan Legume from the Brazilian Caatinga.</title>
        <authorList>
            <person name="Ferreira-Neto J.R.C."/>
            <person name="da Silva M.D."/>
            <person name="Binneck E."/>
            <person name="de Melo N.F."/>
            <person name="da Silva R.H."/>
            <person name="de Melo A.L.T.M."/>
            <person name="Pandolfi V."/>
            <person name="Bustamante F.O."/>
            <person name="Brasileiro-Vidal A.C."/>
            <person name="Benko-Iseppon A.M."/>
        </authorList>
    </citation>
    <scope>NUCLEOTIDE SEQUENCE [LARGE SCALE GENOMIC DNA]</scope>
    <source>
        <tissue evidence="2">Leaves</tissue>
    </source>
</reference>
<dbReference type="EMBL" id="JASCZI010121314">
    <property type="protein sequence ID" value="MED6161168.1"/>
    <property type="molecule type" value="Genomic_DNA"/>
</dbReference>
<proteinExistence type="predicted"/>
<organism evidence="2 3">
    <name type="scientific">Stylosanthes scabra</name>
    <dbReference type="NCBI Taxonomy" id="79078"/>
    <lineage>
        <taxon>Eukaryota</taxon>
        <taxon>Viridiplantae</taxon>
        <taxon>Streptophyta</taxon>
        <taxon>Embryophyta</taxon>
        <taxon>Tracheophyta</taxon>
        <taxon>Spermatophyta</taxon>
        <taxon>Magnoliopsida</taxon>
        <taxon>eudicotyledons</taxon>
        <taxon>Gunneridae</taxon>
        <taxon>Pentapetalae</taxon>
        <taxon>rosids</taxon>
        <taxon>fabids</taxon>
        <taxon>Fabales</taxon>
        <taxon>Fabaceae</taxon>
        <taxon>Papilionoideae</taxon>
        <taxon>50 kb inversion clade</taxon>
        <taxon>dalbergioids sensu lato</taxon>
        <taxon>Dalbergieae</taxon>
        <taxon>Pterocarpus clade</taxon>
        <taxon>Stylosanthes</taxon>
    </lineage>
</organism>
<gene>
    <name evidence="2" type="ORF">PIB30_058179</name>
</gene>
<dbReference type="Pfam" id="PF00646">
    <property type="entry name" value="F-box"/>
    <property type="match status" value="1"/>
</dbReference>
<dbReference type="Proteomes" id="UP001341840">
    <property type="component" value="Unassembled WGS sequence"/>
</dbReference>
<evidence type="ECO:0000313" key="2">
    <source>
        <dbReference type="EMBL" id="MED6161168.1"/>
    </source>
</evidence>